<dbReference type="GO" id="GO:0019843">
    <property type="term" value="F:rRNA binding"/>
    <property type="evidence" value="ECO:0000318"/>
    <property type="project" value="GO_Central"/>
</dbReference>
<keyword evidence="7" id="KW-1185">Reference proteome</keyword>
<dbReference type="InterPro" id="IPR029026">
    <property type="entry name" value="tRNA_m1G_MTases_N"/>
</dbReference>
<reference evidence="5 7" key="2">
    <citation type="journal article" date="2014" name="BMC Genomics">
        <title>An improved genome release (version Mt4.0) for the model legume Medicago truncatula.</title>
        <authorList>
            <person name="Tang H."/>
            <person name="Krishnakumar V."/>
            <person name="Bidwell S."/>
            <person name="Rosen B."/>
            <person name="Chan A."/>
            <person name="Zhou S."/>
            <person name="Gentzbittel L."/>
            <person name="Childs K.L."/>
            <person name="Yandell M."/>
            <person name="Gundlach H."/>
            <person name="Mayer K.F."/>
            <person name="Schwartz D.C."/>
            <person name="Town C.D."/>
        </authorList>
    </citation>
    <scope>GENOME REANNOTATION</scope>
    <source>
        <strain evidence="5">A17</strain>
        <strain evidence="6 7">cv. Jemalong A17</strain>
    </source>
</reference>
<evidence type="ECO:0000256" key="2">
    <source>
        <dbReference type="ARBA" id="ARBA00022517"/>
    </source>
</evidence>
<proteinExistence type="inferred from homology"/>
<accession>A0A072VQY9</accession>
<evidence type="ECO:0000313" key="7">
    <source>
        <dbReference type="Proteomes" id="UP000002051"/>
    </source>
</evidence>
<comment type="similarity">
    <text evidence="1">Belongs to the class IV-like SAM-binding methyltransferase superfamily. RNA methyltransferase NEP1 family.</text>
</comment>
<dbReference type="SUPFAM" id="SSF75217">
    <property type="entry name" value="alpha/beta knot"/>
    <property type="match status" value="1"/>
</dbReference>
<dbReference type="EnsemblPlants" id="KEH44384">
    <property type="protein sequence ID" value="KEH44384"/>
    <property type="gene ID" value="MTR_1g112880"/>
</dbReference>
<dbReference type="EMBL" id="CM001217">
    <property type="protein sequence ID" value="KEH44384.1"/>
    <property type="molecule type" value="Genomic_DNA"/>
</dbReference>
<gene>
    <name evidence="5" type="ordered locus">MTR_1g112880</name>
</gene>
<evidence type="ECO:0000313" key="5">
    <source>
        <dbReference type="EMBL" id="KEH44384.1"/>
    </source>
</evidence>
<dbReference type="STRING" id="3880.A0A072VQY9"/>
<keyword evidence="5" id="KW-0808">Transferase</keyword>
<dbReference type="PANTHER" id="PTHR12636">
    <property type="entry name" value="NEP1/MRA1"/>
    <property type="match status" value="1"/>
</dbReference>
<organism evidence="5 7">
    <name type="scientific">Medicago truncatula</name>
    <name type="common">Barrel medic</name>
    <name type="synonym">Medicago tribuloides</name>
    <dbReference type="NCBI Taxonomy" id="3880"/>
    <lineage>
        <taxon>Eukaryota</taxon>
        <taxon>Viridiplantae</taxon>
        <taxon>Streptophyta</taxon>
        <taxon>Embryophyta</taxon>
        <taxon>Tracheophyta</taxon>
        <taxon>Spermatophyta</taxon>
        <taxon>Magnoliopsida</taxon>
        <taxon>eudicotyledons</taxon>
        <taxon>Gunneridae</taxon>
        <taxon>Pentapetalae</taxon>
        <taxon>rosids</taxon>
        <taxon>fabids</taxon>
        <taxon>Fabales</taxon>
        <taxon>Fabaceae</taxon>
        <taxon>Papilionoideae</taxon>
        <taxon>50 kb inversion clade</taxon>
        <taxon>NPAAA clade</taxon>
        <taxon>Hologalegina</taxon>
        <taxon>IRL clade</taxon>
        <taxon>Trifolieae</taxon>
        <taxon>Medicago</taxon>
    </lineage>
</organism>
<dbReference type="HOGENOM" id="CLU_055846_1_3_1"/>
<dbReference type="Pfam" id="PF03587">
    <property type="entry name" value="EMG1"/>
    <property type="match status" value="1"/>
</dbReference>
<keyword evidence="2" id="KW-0690">Ribosome biogenesis</keyword>
<dbReference type="GO" id="GO:0070475">
    <property type="term" value="P:rRNA base methylation"/>
    <property type="evidence" value="ECO:0000318"/>
    <property type="project" value="GO_Central"/>
</dbReference>
<dbReference type="InterPro" id="IPR029028">
    <property type="entry name" value="Alpha/beta_knot_MTases"/>
</dbReference>
<sequence length="170" mass="18781">MNPDDYRPDIVHQALLAILSSALCLAGRVSAIFIRTGEGILIKVDPQTRIPKTFGNFCNMMVELLQKSSIKSKDNEGKLLKLIQNPVTQHLPANSLKIGLSFNSPKTVKIRDFVAANCDKNLVFVVGAMPHGNIDADYIDDFIPVSGYPPSADTCLYRICDALESNWKIF</sequence>
<dbReference type="CDD" id="cd18088">
    <property type="entry name" value="Nep1-like"/>
    <property type="match status" value="1"/>
</dbReference>
<reference evidence="6" key="3">
    <citation type="submission" date="2015-04" db="UniProtKB">
        <authorList>
            <consortium name="EnsemblPlants"/>
        </authorList>
    </citation>
    <scope>IDENTIFICATION</scope>
    <source>
        <strain evidence="6">cv. Jemalong A17</strain>
    </source>
</reference>
<name>A0A072VQY9_MEDTR</name>
<protein>
    <submittedName>
        <fullName evidence="5">EMG1/NEP1 methyltransferase</fullName>
    </submittedName>
</protein>
<reference evidence="5 7" key="1">
    <citation type="journal article" date="2011" name="Nature">
        <title>The Medicago genome provides insight into the evolution of rhizobial symbioses.</title>
        <authorList>
            <person name="Young N.D."/>
            <person name="Debelle F."/>
            <person name="Oldroyd G.E."/>
            <person name="Geurts R."/>
            <person name="Cannon S.B."/>
            <person name="Udvardi M.K."/>
            <person name="Benedito V.A."/>
            <person name="Mayer K.F."/>
            <person name="Gouzy J."/>
            <person name="Schoof H."/>
            <person name="Van de Peer Y."/>
            <person name="Proost S."/>
            <person name="Cook D.R."/>
            <person name="Meyers B.C."/>
            <person name="Spannagl M."/>
            <person name="Cheung F."/>
            <person name="De Mita S."/>
            <person name="Krishnakumar V."/>
            <person name="Gundlach H."/>
            <person name="Zhou S."/>
            <person name="Mudge J."/>
            <person name="Bharti A.K."/>
            <person name="Murray J.D."/>
            <person name="Naoumkina M.A."/>
            <person name="Rosen B."/>
            <person name="Silverstein K.A."/>
            <person name="Tang H."/>
            <person name="Rombauts S."/>
            <person name="Zhao P.X."/>
            <person name="Zhou P."/>
            <person name="Barbe V."/>
            <person name="Bardou P."/>
            <person name="Bechner M."/>
            <person name="Bellec A."/>
            <person name="Berger A."/>
            <person name="Berges H."/>
            <person name="Bidwell S."/>
            <person name="Bisseling T."/>
            <person name="Choisne N."/>
            <person name="Couloux A."/>
            <person name="Denny R."/>
            <person name="Deshpande S."/>
            <person name="Dai X."/>
            <person name="Doyle J.J."/>
            <person name="Dudez A.M."/>
            <person name="Farmer A.D."/>
            <person name="Fouteau S."/>
            <person name="Franken C."/>
            <person name="Gibelin C."/>
            <person name="Gish J."/>
            <person name="Goldstein S."/>
            <person name="Gonzalez A.J."/>
            <person name="Green P.J."/>
            <person name="Hallab A."/>
            <person name="Hartog M."/>
            <person name="Hua A."/>
            <person name="Humphray S.J."/>
            <person name="Jeong D.H."/>
            <person name="Jing Y."/>
            <person name="Jocker A."/>
            <person name="Kenton S.M."/>
            <person name="Kim D.J."/>
            <person name="Klee K."/>
            <person name="Lai H."/>
            <person name="Lang C."/>
            <person name="Lin S."/>
            <person name="Macmil S.L."/>
            <person name="Magdelenat G."/>
            <person name="Matthews L."/>
            <person name="McCorrison J."/>
            <person name="Monaghan E.L."/>
            <person name="Mun J.H."/>
            <person name="Najar F.Z."/>
            <person name="Nicholson C."/>
            <person name="Noirot C."/>
            <person name="O'Bleness M."/>
            <person name="Paule C.R."/>
            <person name="Poulain J."/>
            <person name="Prion F."/>
            <person name="Qin B."/>
            <person name="Qu C."/>
            <person name="Retzel E.F."/>
            <person name="Riddle C."/>
            <person name="Sallet E."/>
            <person name="Samain S."/>
            <person name="Samson N."/>
            <person name="Sanders I."/>
            <person name="Saurat O."/>
            <person name="Scarpelli C."/>
            <person name="Schiex T."/>
            <person name="Segurens B."/>
            <person name="Severin A.J."/>
            <person name="Sherrier D.J."/>
            <person name="Shi R."/>
            <person name="Sims S."/>
            <person name="Singer S.R."/>
            <person name="Sinharoy S."/>
            <person name="Sterck L."/>
            <person name="Viollet A."/>
            <person name="Wang B.B."/>
            <person name="Wang K."/>
            <person name="Wang M."/>
            <person name="Wang X."/>
            <person name="Warfsmann J."/>
            <person name="Weissenbach J."/>
            <person name="White D.D."/>
            <person name="White J.D."/>
            <person name="Wiley G.B."/>
            <person name="Wincker P."/>
            <person name="Xing Y."/>
            <person name="Yang L."/>
            <person name="Yao Z."/>
            <person name="Ying F."/>
            <person name="Zhai J."/>
            <person name="Zhou L."/>
            <person name="Zuber A."/>
            <person name="Denarie J."/>
            <person name="Dixon R.A."/>
            <person name="May G.D."/>
            <person name="Schwartz D.C."/>
            <person name="Rogers J."/>
            <person name="Quetier F."/>
            <person name="Town C.D."/>
            <person name="Roe B.A."/>
        </authorList>
    </citation>
    <scope>NUCLEOTIDE SEQUENCE [LARGE SCALE GENOMIC DNA]</scope>
    <source>
        <strain evidence="5">A17</strain>
        <strain evidence="6 7">cv. Jemalong A17</strain>
    </source>
</reference>
<dbReference type="InterPro" id="IPR005304">
    <property type="entry name" value="Rbsml_bgen_MeTrfase_EMG1/NEP1"/>
</dbReference>
<dbReference type="PANTHER" id="PTHR12636:SF12">
    <property type="entry name" value="RIBOSOMAL RNA SMALL SUBUNIT METHYLTRANSFERASE NEP1-LIKE"/>
    <property type="match status" value="1"/>
</dbReference>
<evidence type="ECO:0000256" key="3">
    <source>
        <dbReference type="ARBA" id="ARBA00022730"/>
    </source>
</evidence>
<dbReference type="GO" id="GO:0032040">
    <property type="term" value="C:small-subunit processome"/>
    <property type="evidence" value="ECO:0000318"/>
    <property type="project" value="GO_Central"/>
</dbReference>
<evidence type="ECO:0000256" key="1">
    <source>
        <dbReference type="ARBA" id="ARBA00008115"/>
    </source>
</evidence>
<dbReference type="GO" id="GO:0005634">
    <property type="term" value="C:nucleus"/>
    <property type="evidence" value="ECO:0000318"/>
    <property type="project" value="GO_Central"/>
</dbReference>
<dbReference type="Gene3D" id="3.40.1280.10">
    <property type="match status" value="1"/>
</dbReference>
<keyword evidence="4" id="KW-0694">RNA-binding</keyword>
<keyword evidence="3" id="KW-0699">rRNA-binding</keyword>
<dbReference type="Proteomes" id="UP000002051">
    <property type="component" value="Unassembled WGS sequence"/>
</dbReference>
<dbReference type="AlphaFoldDB" id="A0A072VQY9"/>
<dbReference type="GO" id="GO:0070037">
    <property type="term" value="F:rRNA (pseudouridine) methyltransferase activity"/>
    <property type="evidence" value="ECO:0000318"/>
    <property type="project" value="GO_Central"/>
</dbReference>
<evidence type="ECO:0000256" key="4">
    <source>
        <dbReference type="ARBA" id="ARBA00022884"/>
    </source>
</evidence>
<keyword evidence="5" id="KW-0489">Methyltransferase</keyword>
<evidence type="ECO:0000313" key="6">
    <source>
        <dbReference type="EnsemblPlants" id="KEH44384"/>
    </source>
</evidence>